<feature type="coiled-coil region" evidence="2">
    <location>
        <begin position="193"/>
        <end position="252"/>
    </location>
</feature>
<evidence type="ECO:0000256" key="1">
    <source>
        <dbReference type="ARBA" id="ARBA00023054"/>
    </source>
</evidence>
<dbReference type="PANTHER" id="PTHR21683:SF2">
    <property type="entry name" value="COILED-COIL DOMAIN-CONTAINING PROTEIN 42 LIKE-2-LIKE"/>
    <property type="match status" value="1"/>
</dbReference>
<name>F0WLF4_9STRA</name>
<organism evidence="4">
    <name type="scientific">Albugo laibachii Nc14</name>
    <dbReference type="NCBI Taxonomy" id="890382"/>
    <lineage>
        <taxon>Eukaryota</taxon>
        <taxon>Sar</taxon>
        <taxon>Stramenopiles</taxon>
        <taxon>Oomycota</taxon>
        <taxon>Peronosporomycetes</taxon>
        <taxon>Albuginales</taxon>
        <taxon>Albuginaceae</taxon>
        <taxon>Albugo</taxon>
    </lineage>
</organism>
<dbReference type="PANTHER" id="PTHR21683">
    <property type="entry name" value="COILED-COIL DOMAIN-CONTAINING PROTEIN 42 LIKE-2-LIKE-RELATED"/>
    <property type="match status" value="1"/>
</dbReference>
<dbReference type="GO" id="GO:0005856">
    <property type="term" value="C:cytoskeleton"/>
    <property type="evidence" value="ECO:0007669"/>
    <property type="project" value="UniProtKB-ARBA"/>
</dbReference>
<proteinExistence type="predicted"/>
<dbReference type="EMBL" id="FR824237">
    <property type="protein sequence ID" value="CCA23391.1"/>
    <property type="molecule type" value="Genomic_DNA"/>
</dbReference>
<feature type="coiled-coil region" evidence="2">
    <location>
        <begin position="129"/>
        <end position="161"/>
    </location>
</feature>
<dbReference type="InterPro" id="IPR051147">
    <property type="entry name" value="CFAP_domain-containing"/>
</dbReference>
<dbReference type="InterPro" id="IPR025252">
    <property type="entry name" value="DUF4200"/>
</dbReference>
<evidence type="ECO:0000313" key="4">
    <source>
        <dbReference type="EMBL" id="CCA22117.1"/>
    </source>
</evidence>
<evidence type="ECO:0000259" key="3">
    <source>
        <dbReference type="Pfam" id="PF13863"/>
    </source>
</evidence>
<dbReference type="EMBL" id="FR824189">
    <property type="protein sequence ID" value="CCA22117.1"/>
    <property type="molecule type" value="Genomic_DNA"/>
</dbReference>
<dbReference type="HOGENOM" id="CLU_878792_0_0_1"/>
<accession>F0WLF4</accession>
<dbReference type="AlphaFoldDB" id="F0WLF4"/>
<gene>
    <name evidence="4" type="primary">AlNc14C144G7342</name>
    <name evidence="5" type="synonym">AlNc14C192G8468</name>
    <name evidence="4" type="ORF">ALNC14_082600</name>
    <name evidence="5" type="ORF">ALNC14_095350</name>
</gene>
<keyword evidence="1 2" id="KW-0175">Coiled coil</keyword>
<dbReference type="Pfam" id="PF13863">
    <property type="entry name" value="DUF4200"/>
    <property type="match status" value="1"/>
</dbReference>
<reference evidence="4" key="2">
    <citation type="submission" date="2011-02" db="EMBL/GenBank/DDBJ databases">
        <authorList>
            <person name="MacLean D."/>
        </authorList>
    </citation>
    <scope>NUCLEOTIDE SEQUENCE</scope>
</reference>
<sequence length="361" mass="42593">MSENQQQDEYEEIKKNVFITETKVSNVPIHRHEIKKLLPVVSGASQLSQSTLLMKKRKELREIDDALEYMKEDYAQRMEACSTKEQELARKQLEMKEQIQRFDKFIKENESKCLKAEARFKSERRSVELNELKRKQLKAQLEKDLAEKEALQKQRDQLLQYKVYLEATVEFSDGEYEEIGDMLNRHAILVDTKDHLTERIRSAESETEQLRQNIRALQMEMQNLTLNRNSEIHRLQQKLEHLRSEVSRLDLDLLRSDKSANNRNRQLGEITMTITNLFDRCRHNLDVRLPILREGKVETAKHLEHLLQFIATRITDLDYIAVKYRELQESYGSNVAENISRLSSSTKSFLPTLDRSVEKNT</sequence>
<reference evidence="4" key="1">
    <citation type="journal article" date="2011" name="PLoS Biol.">
        <title>Gene gain and loss during evolution of obligate parasitism in the white rust pathogen of Arabidopsis thaliana.</title>
        <authorList>
            <person name="Kemen E."/>
            <person name="Gardiner A."/>
            <person name="Schultz-Larsen T."/>
            <person name="Kemen A.C."/>
            <person name="Balmuth A.L."/>
            <person name="Robert-Seilaniantz A."/>
            <person name="Bailey K."/>
            <person name="Holub E."/>
            <person name="Studholme D.J."/>
            <person name="Maclean D."/>
            <person name="Jones J.D."/>
        </authorList>
    </citation>
    <scope>NUCLEOTIDE SEQUENCE</scope>
</reference>
<protein>
    <submittedName>
        <fullName evidence="4">Uncharacterized protein AlNc14C144G7342</fullName>
    </submittedName>
    <submittedName>
        <fullName evidence="5">Uncharacterized protein AlNc14C192G8468</fullName>
    </submittedName>
</protein>
<evidence type="ECO:0000256" key="2">
    <source>
        <dbReference type="SAM" id="Coils"/>
    </source>
</evidence>
<feature type="domain" description="DUF4200" evidence="3">
    <location>
        <begin position="53"/>
        <end position="170"/>
    </location>
</feature>
<evidence type="ECO:0000313" key="5">
    <source>
        <dbReference type="EMBL" id="CCA23391.1"/>
    </source>
</evidence>